<organism evidence="4 5">
    <name type="scientific">Batillaria attramentaria</name>
    <dbReference type="NCBI Taxonomy" id="370345"/>
    <lineage>
        <taxon>Eukaryota</taxon>
        <taxon>Metazoa</taxon>
        <taxon>Spiralia</taxon>
        <taxon>Lophotrochozoa</taxon>
        <taxon>Mollusca</taxon>
        <taxon>Gastropoda</taxon>
        <taxon>Caenogastropoda</taxon>
        <taxon>Sorbeoconcha</taxon>
        <taxon>Cerithioidea</taxon>
        <taxon>Batillariidae</taxon>
        <taxon>Batillaria</taxon>
    </lineage>
</organism>
<keyword evidence="3" id="KW-0732">Signal</keyword>
<dbReference type="Gene3D" id="2.40.50.120">
    <property type="match status" value="1"/>
</dbReference>
<keyword evidence="5" id="KW-1185">Reference proteome</keyword>
<evidence type="ECO:0008006" key="6">
    <source>
        <dbReference type="Google" id="ProtNLM"/>
    </source>
</evidence>
<name>A0ABD0L6X4_9CAEN</name>
<evidence type="ECO:0000256" key="1">
    <source>
        <dbReference type="ARBA" id="ARBA00004613"/>
    </source>
</evidence>
<sequence>MLTVAAVAVFSTCVVGSLACSCWHEAGPDRYCRYPVVVRGVATAEWEERPEPLDHSDPWSKYFMNSDWVYTVQVEEAIILPDSLQGNATIELRSPTQGSLCGRRFPVDVSIVFFAWLRDGGQVETGLCEPNSPWEDLDDWERELITEHIPDYCANKDSNRKPPEP</sequence>
<feature type="chain" id="PRO_5044812378" description="Tissue inhibitor of metalloproteinase" evidence="3">
    <location>
        <begin position="20"/>
        <end position="165"/>
    </location>
</feature>
<evidence type="ECO:0000313" key="4">
    <source>
        <dbReference type="EMBL" id="KAK7495296.1"/>
    </source>
</evidence>
<evidence type="ECO:0000256" key="2">
    <source>
        <dbReference type="ARBA" id="ARBA00022525"/>
    </source>
</evidence>
<evidence type="ECO:0000313" key="5">
    <source>
        <dbReference type="Proteomes" id="UP001519460"/>
    </source>
</evidence>
<evidence type="ECO:0000256" key="3">
    <source>
        <dbReference type="SAM" id="SignalP"/>
    </source>
</evidence>
<comment type="caution">
    <text evidence="4">The sequence shown here is derived from an EMBL/GenBank/DDBJ whole genome shotgun (WGS) entry which is preliminary data.</text>
</comment>
<dbReference type="GO" id="GO:0005576">
    <property type="term" value="C:extracellular region"/>
    <property type="evidence" value="ECO:0007669"/>
    <property type="project" value="UniProtKB-SubCell"/>
</dbReference>
<dbReference type="SUPFAM" id="SSF50242">
    <property type="entry name" value="TIMP-like"/>
    <property type="match status" value="1"/>
</dbReference>
<dbReference type="InterPro" id="IPR001820">
    <property type="entry name" value="TIMP"/>
</dbReference>
<keyword evidence="2" id="KW-0964">Secreted</keyword>
<dbReference type="AlphaFoldDB" id="A0ABD0L6X4"/>
<accession>A0ABD0L6X4</accession>
<proteinExistence type="predicted"/>
<reference evidence="4 5" key="1">
    <citation type="journal article" date="2023" name="Sci. Data">
        <title>Genome assembly of the Korean intertidal mud-creeper Batillaria attramentaria.</title>
        <authorList>
            <person name="Patra A.K."/>
            <person name="Ho P.T."/>
            <person name="Jun S."/>
            <person name="Lee S.J."/>
            <person name="Kim Y."/>
            <person name="Won Y.J."/>
        </authorList>
    </citation>
    <scope>NUCLEOTIDE SEQUENCE [LARGE SCALE GENOMIC DNA]</scope>
    <source>
        <strain evidence="4">Wonlab-2016</strain>
    </source>
</reference>
<dbReference type="Pfam" id="PF00965">
    <property type="entry name" value="TIMP"/>
    <property type="match status" value="1"/>
</dbReference>
<comment type="subcellular location">
    <subcellularLocation>
        <location evidence="1">Secreted</location>
    </subcellularLocation>
</comment>
<protein>
    <recommendedName>
        <fullName evidence="6">Tissue inhibitor of metalloproteinase</fullName>
    </recommendedName>
</protein>
<dbReference type="Proteomes" id="UP001519460">
    <property type="component" value="Unassembled WGS sequence"/>
</dbReference>
<dbReference type="InterPro" id="IPR008993">
    <property type="entry name" value="TIMP-like_OB-fold"/>
</dbReference>
<gene>
    <name evidence="4" type="ORF">BaRGS_00013478</name>
</gene>
<dbReference type="EMBL" id="JACVVK020000076">
    <property type="protein sequence ID" value="KAK7495296.1"/>
    <property type="molecule type" value="Genomic_DNA"/>
</dbReference>
<feature type="signal peptide" evidence="3">
    <location>
        <begin position="1"/>
        <end position="19"/>
    </location>
</feature>